<evidence type="ECO:0000256" key="1">
    <source>
        <dbReference type="SAM" id="Phobius"/>
    </source>
</evidence>
<feature type="transmembrane region" description="Helical" evidence="1">
    <location>
        <begin position="134"/>
        <end position="151"/>
    </location>
</feature>
<evidence type="ECO:0000313" key="3">
    <source>
        <dbReference type="Proteomes" id="UP000000387"/>
    </source>
</evidence>
<reference evidence="3" key="1">
    <citation type="submission" date="2010-10" db="EMBL/GenBank/DDBJ databases">
        <title>The complete genome of Rothia dentocariosa ATCC 17931.</title>
        <authorList>
            <person name="Muzny D."/>
            <person name="Qin X."/>
            <person name="Buhay C."/>
            <person name="Dugan-Rocha S."/>
            <person name="Ding Y."/>
            <person name="Chen G."/>
            <person name="Hawes A."/>
            <person name="Holder M."/>
            <person name="Jhangiani S."/>
            <person name="Johnson A."/>
            <person name="Khan Z."/>
            <person name="Li Z."/>
            <person name="Liu W."/>
            <person name="Liu X."/>
            <person name="Perez L."/>
            <person name="Shen H."/>
            <person name="Wang Q."/>
            <person name="Watt J."/>
            <person name="Xi L."/>
            <person name="Xin Y."/>
            <person name="Zhou J."/>
            <person name="Deng J."/>
            <person name="Jiang H."/>
            <person name="Liu Y."/>
            <person name="Qu J."/>
            <person name="Song X.-Z."/>
            <person name="Zhang L."/>
            <person name="Villasana D."/>
            <person name="Johnson A."/>
            <person name="Liu J."/>
            <person name="Liyanage D."/>
            <person name="Lorensuhewa L."/>
            <person name="Robinson T."/>
            <person name="Song A."/>
            <person name="Song B.-B."/>
            <person name="Dinh H."/>
            <person name="Thornton R."/>
            <person name="Coyle M."/>
            <person name="Francisco L."/>
            <person name="Jackson L."/>
            <person name="Javaid M."/>
            <person name="Korchina V."/>
            <person name="Kovar C."/>
            <person name="Mata R."/>
            <person name="Mathew T."/>
            <person name="Ngo R."/>
            <person name="Nguyen L."/>
            <person name="Nguyen N."/>
            <person name="Okwuonu G."/>
            <person name="Ongeri F."/>
            <person name="Pham C."/>
            <person name="Simmons D."/>
            <person name="Wilczek-Boney K."/>
            <person name="Hale W."/>
            <person name="Jakkamsetti A."/>
            <person name="Pham P."/>
            <person name="Ruth R."/>
            <person name="San Lucas F."/>
            <person name="Warren J."/>
            <person name="Zhang J."/>
            <person name="Zhao Z."/>
            <person name="Zhou C."/>
            <person name="Zhu D."/>
            <person name="Lee S."/>
            <person name="Bess C."/>
            <person name="Blankenburg K."/>
            <person name="Forbes L."/>
            <person name="Fu Q."/>
            <person name="Gubbala S."/>
            <person name="Hirani K."/>
            <person name="Jayaseelan J.C."/>
            <person name="Lara F."/>
            <person name="Munidasa M."/>
            <person name="Palculict T."/>
            <person name="Patil S."/>
            <person name="Pu L.-L."/>
            <person name="Saada N."/>
            <person name="Tang L."/>
            <person name="Weissenberger G."/>
            <person name="Zhu Y."/>
            <person name="Hemphill L."/>
            <person name="Shang Y."/>
            <person name="Youmans B."/>
            <person name="Ayvaz T."/>
            <person name="Ross M."/>
            <person name="Santibanez J."/>
            <person name="Aqrawi P."/>
            <person name="Gross S."/>
            <person name="Joshi V."/>
            <person name="Fowler G."/>
            <person name="Nazareth L."/>
            <person name="Reid J."/>
            <person name="Worley K."/>
            <person name="Petrosino J."/>
            <person name="Highlander S."/>
            <person name="Gibbs R."/>
        </authorList>
    </citation>
    <scope>NUCLEOTIDE SEQUENCE [LARGE SCALE GENOMIC DNA]</scope>
    <source>
        <strain evidence="3">ATCC 17931 / CDC X599 / XDIA</strain>
    </source>
</reference>
<keyword evidence="1" id="KW-0472">Membrane</keyword>
<sequence length="163" mass="17746">MLVATVVAEAMFWACLVLGCVFRYTLKMPRTGIVLLAATPVIDLLLLVFSYITLSQSGAAEFMHGFAAFYIAFSIVFGRSIIHAFDRKFSGSASEGVAVSSAQQLRKCVAACLIAAALLIAGIFVTGLKGSFWLVYWLIAVAFTPLMWWGVGKWYARKASKES</sequence>
<feature type="transmembrane region" description="Helical" evidence="1">
    <location>
        <begin position="66"/>
        <end position="85"/>
    </location>
</feature>
<dbReference type="eggNOG" id="ENOG5030A1Y">
    <property type="taxonomic scope" value="Bacteria"/>
</dbReference>
<organism evidence="2 3">
    <name type="scientific">Rothia dentocariosa (strain ATCC 17931 / CDC X599 / XDIA)</name>
    <dbReference type="NCBI Taxonomy" id="762948"/>
    <lineage>
        <taxon>Bacteria</taxon>
        <taxon>Bacillati</taxon>
        <taxon>Actinomycetota</taxon>
        <taxon>Actinomycetes</taxon>
        <taxon>Micrococcales</taxon>
        <taxon>Micrococcaceae</taxon>
        <taxon>Rothia</taxon>
    </lineage>
</organism>
<evidence type="ECO:0000313" key="2">
    <source>
        <dbReference type="EMBL" id="ADP39912.1"/>
    </source>
</evidence>
<feature type="transmembrane region" description="Helical" evidence="1">
    <location>
        <begin position="33"/>
        <end position="54"/>
    </location>
</feature>
<dbReference type="EMBL" id="CP002280">
    <property type="protein sequence ID" value="ADP39912.1"/>
    <property type="molecule type" value="Genomic_DNA"/>
</dbReference>
<dbReference type="KEGG" id="rdn:HMPREF0733_10454"/>
<dbReference type="AlphaFoldDB" id="E3H0I4"/>
<feature type="transmembrane region" description="Helical" evidence="1">
    <location>
        <begin position="108"/>
        <end position="128"/>
    </location>
</feature>
<keyword evidence="1" id="KW-0812">Transmembrane</keyword>
<dbReference type="Proteomes" id="UP000000387">
    <property type="component" value="Chromosome"/>
</dbReference>
<keyword evidence="1" id="KW-1133">Transmembrane helix</keyword>
<dbReference type="HOGENOM" id="CLU_117532_1_0_11"/>
<name>E3H0I4_ROTDC</name>
<dbReference type="GeneID" id="29742636"/>
<dbReference type="RefSeq" id="WP_013397749.1">
    <property type="nucleotide sequence ID" value="NC_014643.1"/>
</dbReference>
<protein>
    <submittedName>
        <fullName evidence="2">Uncharacterized protein</fullName>
    </submittedName>
</protein>
<accession>E3H0I4</accession>
<feature type="transmembrane region" description="Helical" evidence="1">
    <location>
        <begin position="6"/>
        <end position="26"/>
    </location>
</feature>
<gene>
    <name evidence="2" type="ordered locus">HMPREF0733_10454</name>
</gene>
<proteinExistence type="predicted"/>